<protein>
    <submittedName>
        <fullName evidence="1">Uncharacterized protein</fullName>
    </submittedName>
</protein>
<reference evidence="1 2" key="1">
    <citation type="journal article" date="2022" name="Genome Biol. Evol.">
        <title>The Spruce Budworm Genome: Reconstructing the Evolutionary History of Antifreeze Proteins.</title>
        <authorList>
            <person name="Beliveau C."/>
            <person name="Gagne P."/>
            <person name="Picq S."/>
            <person name="Vernygora O."/>
            <person name="Keeling C.I."/>
            <person name="Pinkney K."/>
            <person name="Doucet D."/>
            <person name="Wen F."/>
            <person name="Johnston J.S."/>
            <person name="Maaroufi H."/>
            <person name="Boyle B."/>
            <person name="Laroche J."/>
            <person name="Dewar K."/>
            <person name="Juretic N."/>
            <person name="Blackburn G."/>
            <person name="Nisole A."/>
            <person name="Brunet B."/>
            <person name="Brandao M."/>
            <person name="Lumley L."/>
            <person name="Duan J."/>
            <person name="Quan G."/>
            <person name="Lucarotti C.J."/>
            <person name="Roe A.D."/>
            <person name="Sperling F.A.H."/>
            <person name="Levesque R.C."/>
            <person name="Cusson M."/>
        </authorList>
    </citation>
    <scope>NUCLEOTIDE SEQUENCE [LARGE SCALE GENOMIC DNA]</scope>
    <source>
        <strain evidence="1">Glfc:IPQL:Cfum</strain>
    </source>
</reference>
<proteinExistence type="predicted"/>
<gene>
    <name evidence="1" type="ORF">MSG28_000895</name>
</gene>
<dbReference type="EMBL" id="CM046131">
    <property type="protein sequence ID" value="KAI8430707.1"/>
    <property type="molecule type" value="Genomic_DNA"/>
</dbReference>
<comment type="caution">
    <text evidence="1">The sequence shown here is derived from an EMBL/GenBank/DDBJ whole genome shotgun (WGS) entry which is preliminary data.</text>
</comment>
<organism evidence="1 2">
    <name type="scientific">Choristoneura fumiferana</name>
    <name type="common">Spruce budworm moth</name>
    <name type="synonym">Archips fumiferana</name>
    <dbReference type="NCBI Taxonomy" id="7141"/>
    <lineage>
        <taxon>Eukaryota</taxon>
        <taxon>Metazoa</taxon>
        <taxon>Ecdysozoa</taxon>
        <taxon>Arthropoda</taxon>
        <taxon>Hexapoda</taxon>
        <taxon>Insecta</taxon>
        <taxon>Pterygota</taxon>
        <taxon>Neoptera</taxon>
        <taxon>Endopterygota</taxon>
        <taxon>Lepidoptera</taxon>
        <taxon>Glossata</taxon>
        <taxon>Ditrysia</taxon>
        <taxon>Tortricoidea</taxon>
        <taxon>Tortricidae</taxon>
        <taxon>Tortricinae</taxon>
        <taxon>Choristoneura</taxon>
    </lineage>
</organism>
<sequence>MEGVLEDHENLKDFLEEAELQQYYELFRDILKVAKVSQLKFVVTEDLIQIGLSKPEQRRYKKYLQGHCSMPLDFEPFSENNIKVPTKHIISVEDITINKELGMGQFGVVQQGTWATGNQRLQVAIKCLGHERMTSNSTEFLKEAAVMHSIEHPNIVRLYGVVLHLDSLMLVTELAPLRSMLECLREVSLRPNFPVPNLCEFGEQICDGMTYLENKRLIHRCAPECILYLRFTSASDVWAFGVCLWEMFTYGFQPWAAFSGQQILEAIDAPNFQRLEKPECCPEIYYSAMLECWAHDPNDRPKFKDLGPKLKLIRPEQVETTVNFQKSEDGRRSNLLEYKSGQIITVLGKENVTKTSMWHGVLPGGACGMFNPNNTKPYLKTEKSITNVTGSLSPHPTRNSARSIRSSLLRSDVKRHTYTGKRTIQRSMISSPQGDVKHTGHVGLDGAYFGDISFLDPAGCVKSATVGRSHKNDDGGPTIPTKVDEVHEYHEITDTDTEGVARAENLVPLESPGIPSTLSEASRLAYTSLIEQPTPASLIPHLAPESSHAPHAPRTPQSNQNELPLPPRATKPKLIDKPRHIRKYPLKLPTSYDTANKVANNGADVQKPVNIYQNAVPSSMIKEYINKKPDNQRMLIAGDEGRDVFDGFEKPKIDMNPFTSSAGPSSANPFSCYLTPLDDEALAQESEGHRQGEQYFEEGSLVNDHVSVEDLLEFADQKPCGRQRGVESDEVRIMNKVLKQQVTPEECLESLELSDWNVHRAIKLVRVKIAVDGAATLEECSQELAKANGDIIKASAILVLSKKE</sequence>
<name>A0ACC0K2Q0_CHOFU</name>
<keyword evidence="2" id="KW-1185">Reference proteome</keyword>
<dbReference type="Proteomes" id="UP001064048">
    <property type="component" value="Chromosome Z"/>
</dbReference>
<evidence type="ECO:0000313" key="2">
    <source>
        <dbReference type="Proteomes" id="UP001064048"/>
    </source>
</evidence>
<evidence type="ECO:0000313" key="1">
    <source>
        <dbReference type="EMBL" id="KAI8430707.1"/>
    </source>
</evidence>
<accession>A0ACC0K2Q0</accession>